<evidence type="ECO:0000313" key="2">
    <source>
        <dbReference type="EMBL" id="MBP2414252.1"/>
    </source>
</evidence>
<evidence type="ECO:0000313" key="3">
    <source>
        <dbReference type="Proteomes" id="UP000711614"/>
    </source>
</evidence>
<accession>A0ABS4Z0L0</accession>
<name>A0ABS4Z0L0_9MICC</name>
<dbReference type="PANTHER" id="PTHR47691:SF3">
    <property type="entry name" value="HTH-TYPE TRANSCRIPTIONAL REGULATOR RV0890C-RELATED"/>
    <property type="match status" value="1"/>
</dbReference>
<keyword evidence="3" id="KW-1185">Reference proteome</keyword>
<reference evidence="2 3" key="1">
    <citation type="submission" date="2021-03" db="EMBL/GenBank/DDBJ databases">
        <title>Sequencing the genomes of 1000 actinobacteria strains.</title>
        <authorList>
            <person name="Klenk H.-P."/>
        </authorList>
    </citation>
    <scope>NUCLEOTIDE SEQUENCE [LARGE SCALE GENOMIC DNA]</scope>
    <source>
        <strain evidence="2 3">DSM 16005</strain>
    </source>
</reference>
<dbReference type="EMBL" id="JAGIOI010000001">
    <property type="protein sequence ID" value="MBP2414252.1"/>
    <property type="molecule type" value="Genomic_DNA"/>
</dbReference>
<dbReference type="Proteomes" id="UP000711614">
    <property type="component" value="Unassembled WGS sequence"/>
</dbReference>
<sequence length="821" mass="90978">MAVNVGVIHEVRMSRARLYILIDSFEQDMRFAIEAHLLDHMDEEAVFTSKELEAMRSKQAQDESGQDAGIVHYLDLSPSYDILLRHKELLPTDLATDLKLSASIISQLVPIRHRVMHGRPLNINDQATTVTLLSPFTGQFWTNTHYIINKLRQDPSWEPVFERTLSPQERTLHNLPEADYDETSFIGRKVESAWLLAALRKRRNPIITITGEGGIGKTALTLDVAYRLVDSDENPYEAILWVSLKTEKLTASGVELLRDAVRGIDDTIQYLGQTLTNDFSGSATELADALEGIECLIIIDNLESANGDEIVQLYDILPDSVTFLFTSRVGIGQLERRYALPALNDSEAVLLLRKFASAHGQHKLTKLKQADALEVVNSLRCSPLAIRWYVLAAASGAIPTDVLKNQQELLNFCVQNVHEGLSENSKAVLNVLRALDRRIGFDEFAVLTDLSIDDLRMVTQELTRGSLVSVESITAGQPGSKLALTPTARLYLKKPDHSGTFIAEVLRRERQYKTMLEASLSTTKSVDPRIINPRSESDSPAVFMLQRALKMAYTGNAEKAEELVGRARTFNPDFSEVHRVSGDIQSRFARYESAVSDYQTALSFASTDAAIVIASYQLASVFGYRLHIANVALPHAERAFELAPNLDTTTLYGKILVWTGDFEAGHLRLREALSGATGRDRLMIGTALANAYSRWGESFMKTHSYADAFAKSTEGLLSGWELTNYGKADQKLSAALAECCIVALRALEHDSSLHGDTTDGHLSKIASFLVQSSKLIPTKKRELIFATLNNVLIEMDNSTPVYAELYAGYLAVNMGKSIPAP</sequence>
<evidence type="ECO:0000259" key="1">
    <source>
        <dbReference type="Pfam" id="PF00931"/>
    </source>
</evidence>
<dbReference type="Gene3D" id="3.40.50.300">
    <property type="entry name" value="P-loop containing nucleotide triphosphate hydrolases"/>
    <property type="match status" value="1"/>
</dbReference>
<gene>
    <name evidence="2" type="ORF">JOF48_003051</name>
</gene>
<dbReference type="SUPFAM" id="SSF52540">
    <property type="entry name" value="P-loop containing nucleoside triphosphate hydrolases"/>
    <property type="match status" value="1"/>
</dbReference>
<dbReference type="InterPro" id="IPR027417">
    <property type="entry name" value="P-loop_NTPase"/>
</dbReference>
<feature type="domain" description="NB-ARC" evidence="1">
    <location>
        <begin position="201"/>
        <end position="328"/>
    </location>
</feature>
<organism evidence="2 3">
    <name type="scientific">Arthrobacter stackebrandtii</name>
    <dbReference type="NCBI Taxonomy" id="272161"/>
    <lineage>
        <taxon>Bacteria</taxon>
        <taxon>Bacillati</taxon>
        <taxon>Actinomycetota</taxon>
        <taxon>Actinomycetes</taxon>
        <taxon>Micrococcales</taxon>
        <taxon>Micrococcaceae</taxon>
        <taxon>Arthrobacter</taxon>
    </lineage>
</organism>
<dbReference type="RefSeq" id="WP_209681989.1">
    <property type="nucleotide sequence ID" value="NZ_JAGIOI010000001.1"/>
</dbReference>
<dbReference type="Gene3D" id="1.25.40.10">
    <property type="entry name" value="Tetratricopeptide repeat domain"/>
    <property type="match status" value="1"/>
</dbReference>
<comment type="caution">
    <text evidence="2">The sequence shown here is derived from an EMBL/GenBank/DDBJ whole genome shotgun (WGS) entry which is preliminary data.</text>
</comment>
<dbReference type="InterPro" id="IPR002182">
    <property type="entry name" value="NB-ARC"/>
</dbReference>
<dbReference type="InterPro" id="IPR011990">
    <property type="entry name" value="TPR-like_helical_dom_sf"/>
</dbReference>
<protein>
    <submittedName>
        <fullName evidence="2">Tetratricopeptide (TPR) repeat protein</fullName>
    </submittedName>
</protein>
<dbReference type="SUPFAM" id="SSF48452">
    <property type="entry name" value="TPR-like"/>
    <property type="match status" value="1"/>
</dbReference>
<dbReference type="Pfam" id="PF00931">
    <property type="entry name" value="NB-ARC"/>
    <property type="match status" value="1"/>
</dbReference>
<proteinExistence type="predicted"/>
<dbReference type="PANTHER" id="PTHR47691">
    <property type="entry name" value="REGULATOR-RELATED"/>
    <property type="match status" value="1"/>
</dbReference>